<sequence>MKIEKNTLDDLYNVYQNSLALPVEINMPKAMFEQAFQFIEDRLNDYFDWDTLSNTEVNEELVELLKQCLVADKASTLAFDPLAANAALVVKQQSFTAAGLHLARDIETTGIQEKYLKSQLSSQEPLTDLDIKRFVANTGMRTHIQIVNLNAQEIGLILHDARTNHAHAHEPYSITMMVNAGTEGEPAYSQWISVSITVNPLNNEVKYTAHSGVKLSEVQRAELEETISNAIKFEAVSAVSDKTFSAFPRAAKVSGTVISHDAGKLGSYKALQELYKDEVLIDAVADNDIAQAFANEAELKAVKQVVYEVELKAITISPSQAEILPQKIVGNFEFGKIKAEELKKQLELLSSSIAGSEGQHPLVVERISEVQLYNSKVSFPGEKPEPPLTSVDYQQFLLLVNDKFKRSELNKVLDEMVIFCYDSAALEGLIAYNETNQPVPFQTLSLNIDNLDLSDGPTCERFLFDLKTMLLTMSESNLSALRFIDTKNQLSHEMVTNLVDFIAVRAVAIDINLPAAFQSTLAQKKIDEVVSDNVRRKNIAFLGKGVKAKEDSPEVIQEIRTRPILEGKQSLSIDIELQQEQQVEVAVDAGTEKVDGVGELEPGAAVLYTMYEFQDALSRSQLDGSAKSYLVNSEMMSVIALWLNWTGALTATEAVNPATGFKISKTACEELLRYKDKFQFGLDLKNLPAGFLLKKEGQVSYIHFDENYKLLAEYNPLQVQATELSGEKPLTHSLLNKWLDSVAEQDPIKEAWTRLNTADYNKDAHQAFKRFLPQMLLLDATALERLFTLCFDQNNNLDSKKFCFILENAAKLKEVLAVNAGDTNINNALTHLFAGQEAEARLFINNYAENVPAFAEHLLSHLIGDDELLREKIIDLTTKVPQVNLNALLQLYAQFGEKGIDTLMQLVDSDVALFNQLNAQVFANTKTYGPLLRDDYKDAFNAIQGFTEEEQVWWSTLLQQHCQAQNEVNLVDLVKSFKAFKEQLKKFPTHDGQPLTLPALCTVTGVKSLPVALSRILTILEHCNQQNRHAQWGEVSKLDLSSTGAIKPALARGGKQWAFITPKMQINAAHETEGELFGESAKYKVPNNWKNIAHRDPAILQENFFRYVAYQEKNGQMPLEFYRYVQESLDKSGLSAAVKEHLYSLIAASTTEARNVAGVSIADAKKDIDNIINLVISTPLPGLTPSAIKESARTTILELLTNLRDIPPLPVLNRLLSLISSSLSGPIALVQNGPKLGQANADLRRQVEVYGPCIYDGMKDYKPTDYENPNLFFSHMAMVNKVADTLGQMNIVDAQLLMRMISSFGLTLETLDTVLDTHFVNAERVYRQRRNEALQLLRKVSVRDNPGLRALNADDLLAILQAVKNKPQPVVEVLNGLKLNGGQSLAAYFPADLLANYGKEGIPEEVTLKIAAHFNEKQQTQINTILLRFSAPGDTLHYGELVDKIIAITKPLGAIEKNIFIAKLTTSLGFYTNKQPLSQEDNHFITLLDTIIANNSSDELINLVAAERNLYSNSSEEQVDTFFVKAAGDGRVIGGLSQRALLHIQTIVPAVRAMDNLVISQIDLTPRLHNVLLKTPIGQLTAASTVVSEEEQFFALQEALLAKILNDLSKGNKIDFAAAESSTDNFINTAKLDDSTSFEKFRDTAKETGEVKKVNAKDLLAIAKNPSIHLLVLYFTRPDLLEGPQRLLFETRYKAKVEKLAEQHPDILLNKDLLPALLQNPAFFRALAEQDALKAAGSPDLLESDEKLALFFDAVDNDLKGIAAFKKQTLNLQQELSDKKTELNKYPNVFMALYKKINAIAITNPSSKKQFLELYDRYLEHYSPEQHGELLKYLTDFVSTLEKSFAKTTDKNMVLSLCLQFNSDTDEELQPEGVLQLLNTVDTLPEEHRATVLKIAVALINNEKDYSLVSFSQLCQAARENPEFADALAAMYKKAPFATVTQVMTWHAEAQKSDNYAATISDFYNAYNKAPCHRELFYKGKPLNGFHVEKAREQLAQFDGFDASRIDLDAFKAKTDAMRDKTSDELLAILAKYNAKNPAYDPAFADDYDTLVAVAAELFHRSKGKDEIGSDGEYALGSSMEINTTQYLAILTSLKTPGHVTSQIGTGEGKSRIMMISMACQYAQGKTVDFVTSDAQLATRDFVEYQAYFDMIGAETSMIFAHTDPSLYKIGGINFSDPSNLSLFRNKARSLGQGEKVLDADATNRALLLDEADKTYFDVADTRFNFSKEGDENIRGMEWVYPLLMEYFAQEKINLTTPLNGKTSISPMDLYYQNVDLSREKFLLFVNGKKSTTDMMRLRALSNAQIEQWQVSAVTASQLQYKKDFVIEPDVLISTPTGPKISSEAQLLFANRVSKSSKFSFGVHQCLHAGLNLARNDLDAVKDVNLRTALAQCEQAFYVPDEKQIVYSSTSKNLLDDYSEGTLKAVTGTSGSLIERQEARELYGLESGSSAGKMHFIDVPRDRGIHRKDRAIRLTGNQRQQIDALVGQIKEAREKNQPILIIAENDEESAFLYKKLSDVFKNDSKLQHIHSQLSARDEKDRTDIAGLPGQITVSTDMIGRGTDISLRGAAKTHGLNVMVTYLPRHRDKGQIIGRSGRFGAAGETSLVLDKARLKKQLGKITLTDGFYKNTEAYIEREQALMDRNKQCERLIKNTVGDFRKGLTNYFFEDMLKQVDQKDDRKLLSIWTVFFDKSDKSWNEIWPHIQKELGADKPDVTKIASLLSEYESNVQKMWNTLRRNVQDTDVTCNDGQRAIDKLPEKVPHLELSATTKKLLTGFDINKYSMHKWAVYDHYDPGHEGRAVKYSHWSIPMIASLKGYANLLPFVNFSEARRPFANFRAWLEGHGQLFPELRASENKGKIIGTALLGVLGAAAGGALIASGVLAPLGFALWGLSSLITSIIIGAAAGLVAGAGVGLTGGAIIDAVNAPDKSLPNEPEVHESYSLLQEKGVANFLNPRDAEIEEVADLNAEIQDELVGVNPHHQQQEEPPIVEDEEAQGEQLKNI</sequence>
<feature type="domain" description="SecA family profile" evidence="14">
    <location>
        <begin position="1983"/>
        <end position="2629"/>
    </location>
</feature>
<evidence type="ECO:0000256" key="5">
    <source>
        <dbReference type="ARBA" id="ARBA00022741"/>
    </source>
</evidence>
<reference evidence="15 16" key="1">
    <citation type="submission" date="2024-08" db="EMBL/GenBank/DDBJ databases">
        <title>Draft Genome Sequence of Legionella lytica strain DSB2004, Isolated From a Fire Sprinkler System.</title>
        <authorList>
            <person name="Everhart A.D."/>
            <person name="Kidane D.T."/>
            <person name="Farone A.L."/>
            <person name="Farone M.B."/>
        </authorList>
    </citation>
    <scope>NUCLEOTIDE SEQUENCE [LARGE SCALE GENOMIC DNA]</scope>
    <source>
        <strain evidence="15 16">DSB2004</strain>
    </source>
</reference>
<dbReference type="RefSeq" id="WP_400187340.1">
    <property type="nucleotide sequence ID" value="NZ_JBGORX010000002.1"/>
</dbReference>
<protein>
    <recommendedName>
        <fullName evidence="17">Protein translocase subunit SecA</fullName>
    </recommendedName>
</protein>
<evidence type="ECO:0000256" key="8">
    <source>
        <dbReference type="ARBA" id="ARBA00022967"/>
    </source>
</evidence>
<dbReference type="InterPro" id="IPR027417">
    <property type="entry name" value="P-loop_NTPase"/>
</dbReference>
<keyword evidence="6" id="KW-0067">ATP-binding</keyword>
<keyword evidence="7" id="KW-0653">Protein transport</keyword>
<evidence type="ECO:0000256" key="4">
    <source>
        <dbReference type="ARBA" id="ARBA00022519"/>
    </source>
</evidence>
<dbReference type="InterPro" id="IPR000185">
    <property type="entry name" value="SecA"/>
</dbReference>
<accession>A0ABW8D717</accession>
<evidence type="ECO:0000256" key="1">
    <source>
        <dbReference type="ARBA" id="ARBA00022448"/>
    </source>
</evidence>
<gene>
    <name evidence="15" type="ORF">ACD661_08005</name>
</gene>
<dbReference type="InterPro" id="IPR011115">
    <property type="entry name" value="SecA_DEAD"/>
</dbReference>
<dbReference type="PROSITE" id="PS51196">
    <property type="entry name" value="SECA_MOTOR_DEAD"/>
    <property type="match status" value="1"/>
</dbReference>
<evidence type="ECO:0000256" key="7">
    <source>
        <dbReference type="ARBA" id="ARBA00022927"/>
    </source>
</evidence>
<evidence type="ECO:0000256" key="12">
    <source>
        <dbReference type="SAM" id="Phobius"/>
    </source>
</evidence>
<evidence type="ECO:0000256" key="3">
    <source>
        <dbReference type="ARBA" id="ARBA00022490"/>
    </source>
</evidence>
<dbReference type="Proteomes" id="UP001615550">
    <property type="component" value="Unassembled WGS sequence"/>
</dbReference>
<dbReference type="InterPro" id="IPR044722">
    <property type="entry name" value="SecA_SF2_C"/>
</dbReference>
<evidence type="ECO:0000256" key="11">
    <source>
        <dbReference type="SAM" id="MobiDB-lite"/>
    </source>
</evidence>
<name>A0ABW8D717_9GAMM</name>
<feature type="domain" description="Helicase C-terminal" evidence="13">
    <location>
        <begin position="2481"/>
        <end position="2641"/>
    </location>
</feature>
<dbReference type="InterPro" id="IPR014018">
    <property type="entry name" value="SecA_motor_DEAD"/>
</dbReference>
<evidence type="ECO:0000256" key="6">
    <source>
        <dbReference type="ARBA" id="ARBA00022840"/>
    </source>
</evidence>
<organism evidence="15 16">
    <name type="scientific">Legionella lytica</name>
    <dbReference type="NCBI Taxonomy" id="96232"/>
    <lineage>
        <taxon>Bacteria</taxon>
        <taxon>Pseudomonadati</taxon>
        <taxon>Pseudomonadota</taxon>
        <taxon>Gammaproteobacteria</taxon>
        <taxon>Legionellales</taxon>
        <taxon>Legionellaceae</taxon>
        <taxon>Legionella</taxon>
    </lineage>
</organism>
<keyword evidence="2" id="KW-1003">Cell membrane</keyword>
<keyword evidence="12" id="KW-1133">Transmembrane helix</keyword>
<feature type="transmembrane region" description="Helical" evidence="12">
    <location>
        <begin position="2896"/>
        <end position="2922"/>
    </location>
</feature>
<dbReference type="PANTHER" id="PTHR30612">
    <property type="entry name" value="SECA INNER MEMBRANE COMPONENT OF SEC PROTEIN SECRETION SYSTEM"/>
    <property type="match status" value="1"/>
</dbReference>
<keyword evidence="4" id="KW-0997">Cell inner membrane</keyword>
<keyword evidence="16" id="KW-1185">Reference proteome</keyword>
<keyword evidence="3" id="KW-0963">Cytoplasm</keyword>
<evidence type="ECO:0000256" key="10">
    <source>
        <dbReference type="ARBA" id="ARBA00023136"/>
    </source>
</evidence>
<keyword evidence="10 12" id="KW-0472">Membrane</keyword>
<dbReference type="Pfam" id="PF07517">
    <property type="entry name" value="SecA_DEAD"/>
    <property type="match status" value="1"/>
</dbReference>
<keyword evidence="1" id="KW-0813">Transport</keyword>
<evidence type="ECO:0000259" key="13">
    <source>
        <dbReference type="PROSITE" id="PS51194"/>
    </source>
</evidence>
<evidence type="ECO:0008006" key="17">
    <source>
        <dbReference type="Google" id="ProtNLM"/>
    </source>
</evidence>
<evidence type="ECO:0000256" key="9">
    <source>
        <dbReference type="ARBA" id="ARBA00023010"/>
    </source>
</evidence>
<feature type="region of interest" description="Disordered" evidence="11">
    <location>
        <begin position="2975"/>
        <end position="3004"/>
    </location>
</feature>
<dbReference type="SUPFAM" id="SSF52540">
    <property type="entry name" value="P-loop containing nucleoside triphosphate hydrolases"/>
    <property type="match status" value="1"/>
</dbReference>
<dbReference type="Gene3D" id="3.40.50.300">
    <property type="entry name" value="P-loop containing nucleotide triphosphate hydrolases"/>
    <property type="match status" value="2"/>
</dbReference>
<dbReference type="Pfam" id="PF21090">
    <property type="entry name" value="P-loop_SecA"/>
    <property type="match status" value="1"/>
</dbReference>
<keyword evidence="9" id="KW-0811">Translocation</keyword>
<evidence type="ECO:0000256" key="2">
    <source>
        <dbReference type="ARBA" id="ARBA00022475"/>
    </source>
</evidence>
<dbReference type="EMBL" id="JBGORX010000002">
    <property type="protein sequence ID" value="MFJ1268493.1"/>
    <property type="molecule type" value="Genomic_DNA"/>
</dbReference>
<keyword evidence="12" id="KW-0812">Transmembrane</keyword>
<keyword evidence="8" id="KW-1278">Translocase</keyword>
<proteinExistence type="predicted"/>
<feature type="transmembrane region" description="Helical" evidence="12">
    <location>
        <begin position="2860"/>
        <end position="2884"/>
    </location>
</feature>
<comment type="caution">
    <text evidence="15">The sequence shown here is derived from an EMBL/GenBank/DDBJ whole genome shotgun (WGS) entry which is preliminary data.</text>
</comment>
<dbReference type="PROSITE" id="PS51194">
    <property type="entry name" value="HELICASE_CTER"/>
    <property type="match status" value="1"/>
</dbReference>
<evidence type="ECO:0000313" key="15">
    <source>
        <dbReference type="EMBL" id="MFJ1268493.1"/>
    </source>
</evidence>
<evidence type="ECO:0000313" key="16">
    <source>
        <dbReference type="Proteomes" id="UP001615550"/>
    </source>
</evidence>
<dbReference type="PANTHER" id="PTHR30612:SF0">
    <property type="entry name" value="CHLOROPLAST PROTEIN-TRANSPORTING ATPASE"/>
    <property type="match status" value="1"/>
</dbReference>
<dbReference type="InterPro" id="IPR001650">
    <property type="entry name" value="Helicase_C-like"/>
</dbReference>
<keyword evidence="5" id="KW-0547">Nucleotide-binding</keyword>
<evidence type="ECO:0000259" key="14">
    <source>
        <dbReference type="PROSITE" id="PS51196"/>
    </source>
</evidence>